<gene>
    <name evidence="3" type="ORF">K2173_002827</name>
</gene>
<evidence type="ECO:0000313" key="4">
    <source>
        <dbReference type="Proteomes" id="UP001159364"/>
    </source>
</evidence>
<protein>
    <submittedName>
        <fullName evidence="3">Uncharacterized protein</fullName>
    </submittedName>
</protein>
<comment type="caution">
    <text evidence="3">The sequence shown here is derived from an EMBL/GenBank/DDBJ whole genome shotgun (WGS) entry which is preliminary data.</text>
</comment>
<sequence length="687" mass="76291">MSEEGESFEEWDPDFLDQLIQVEELALSAKPLPSQPPATASFLPPPPPLISQSQSQSHQLPHSTNFISYSPPRELSQRPSAASDTKDLEIDRLKSELGRVSKQLTDLERECFELRKEKSAKAGQIKGYVYSRAEQNDRGVPNLKTSENGVHAIDTQVFPPQSKKEKSLQDYISYRDGRASSSKTIGVQTENGDGSAKLNLNDDMVADFYVSEKLLGIWGCTSDQKLGRSLIVTLFMACPSDFNVLFGCESMNMAMESVATDRSSHVALLHQMNSFHTLKTTKVFELHSLLTKIGNGQLPLQALIGPLLNLCDLENVAIGRSSLRILHVALKHLFSRKRELEQRDNVKVEGLPHGKNKIGGLFSALKNEVASVGCDPFWSTSFDPHSLWKPEFGNMDVSASFSCVDWVSVFKLLHQIAVSNTDKILRLEAISIMNLILMRSNAYTEREKFSDMAIFESIGQWLQKDADSHVQKQALHLLHLLLNCPKILSIFCLSCKDEGSANAANDDINAPRVDGISFIFEGLADCISCCGNNILDIQLRKRAVTFLAFLASCGKSGFEILVGYKLKGEANLVMLILHVLVSETDMEASVPLEPAETVKARTLLIREVLILLNRLVSNPAYSATVMRVMTATRDVASLTIDVACRLSRNGQRPGKFDSGTWQIREAEIVDLALVFKKRVWSYLGDRI</sequence>
<organism evidence="3 4">
    <name type="scientific">Erythroxylum novogranatense</name>
    <dbReference type="NCBI Taxonomy" id="1862640"/>
    <lineage>
        <taxon>Eukaryota</taxon>
        <taxon>Viridiplantae</taxon>
        <taxon>Streptophyta</taxon>
        <taxon>Embryophyta</taxon>
        <taxon>Tracheophyta</taxon>
        <taxon>Spermatophyta</taxon>
        <taxon>Magnoliopsida</taxon>
        <taxon>eudicotyledons</taxon>
        <taxon>Gunneridae</taxon>
        <taxon>Pentapetalae</taxon>
        <taxon>rosids</taxon>
        <taxon>fabids</taxon>
        <taxon>Malpighiales</taxon>
        <taxon>Erythroxylaceae</taxon>
        <taxon>Erythroxylum</taxon>
    </lineage>
</organism>
<evidence type="ECO:0000256" key="1">
    <source>
        <dbReference type="SAM" id="Coils"/>
    </source>
</evidence>
<feature type="coiled-coil region" evidence="1">
    <location>
        <begin position="90"/>
        <end position="117"/>
    </location>
</feature>
<dbReference type="PANTHER" id="PTHR35761:SF1">
    <property type="entry name" value="PROTEIN SENSITIVE TO UV 2"/>
    <property type="match status" value="1"/>
</dbReference>
<dbReference type="Proteomes" id="UP001159364">
    <property type="component" value="Linkage Group LG09"/>
</dbReference>
<name>A0AAV8SQ27_9ROSI</name>
<keyword evidence="4" id="KW-1185">Reference proteome</keyword>
<feature type="region of interest" description="Disordered" evidence="2">
    <location>
        <begin position="27"/>
        <end position="88"/>
    </location>
</feature>
<dbReference type="AlphaFoldDB" id="A0AAV8SQ27"/>
<feature type="compositionally biased region" description="Low complexity" evidence="2">
    <location>
        <begin position="50"/>
        <end position="64"/>
    </location>
</feature>
<accession>A0AAV8SQ27</accession>
<evidence type="ECO:0000313" key="3">
    <source>
        <dbReference type="EMBL" id="KAJ8754376.1"/>
    </source>
</evidence>
<dbReference type="PANTHER" id="PTHR35761">
    <property type="entry name" value="ATR INTERACTING PROTEIN"/>
    <property type="match status" value="1"/>
</dbReference>
<dbReference type="GO" id="GO:0006974">
    <property type="term" value="P:DNA damage response"/>
    <property type="evidence" value="ECO:0007669"/>
    <property type="project" value="InterPro"/>
</dbReference>
<evidence type="ECO:0000256" key="2">
    <source>
        <dbReference type="SAM" id="MobiDB-lite"/>
    </source>
</evidence>
<dbReference type="EMBL" id="JAIWQS010000009">
    <property type="protein sequence ID" value="KAJ8754376.1"/>
    <property type="molecule type" value="Genomic_DNA"/>
</dbReference>
<proteinExistence type="predicted"/>
<keyword evidence="1" id="KW-0175">Coiled coil</keyword>
<dbReference type="InterPro" id="IPR044952">
    <property type="entry name" value="SUV2"/>
</dbReference>
<reference evidence="3 4" key="1">
    <citation type="submission" date="2021-09" db="EMBL/GenBank/DDBJ databases">
        <title>Genomic insights and catalytic innovation underlie evolution of tropane alkaloids biosynthesis.</title>
        <authorList>
            <person name="Wang Y.-J."/>
            <person name="Tian T."/>
            <person name="Huang J.-P."/>
            <person name="Huang S.-X."/>
        </authorList>
    </citation>
    <scope>NUCLEOTIDE SEQUENCE [LARGE SCALE GENOMIC DNA]</scope>
    <source>
        <strain evidence="3">KIB-2018</strain>
        <tissue evidence="3">Leaf</tissue>
    </source>
</reference>